<name>A0ABT6H4S0_9BACI</name>
<evidence type="ECO:0000313" key="1">
    <source>
        <dbReference type="EMBL" id="MDG5753431.1"/>
    </source>
</evidence>
<evidence type="ECO:0000313" key="2">
    <source>
        <dbReference type="Proteomes" id="UP001218246"/>
    </source>
</evidence>
<dbReference type="Pfam" id="PF10827">
    <property type="entry name" value="DUF2552"/>
    <property type="match status" value="1"/>
</dbReference>
<organism evidence="1 2">
    <name type="scientific">Ectobacillus antri</name>
    <dbReference type="NCBI Taxonomy" id="2486280"/>
    <lineage>
        <taxon>Bacteria</taxon>
        <taxon>Bacillati</taxon>
        <taxon>Bacillota</taxon>
        <taxon>Bacilli</taxon>
        <taxon>Bacillales</taxon>
        <taxon>Bacillaceae</taxon>
        <taxon>Ectobacillus</taxon>
    </lineage>
</organism>
<dbReference type="InterPro" id="IPR020157">
    <property type="entry name" value="Uncharacterised_YqkC"/>
</dbReference>
<dbReference type="EMBL" id="JARULN010000002">
    <property type="protein sequence ID" value="MDG5753431.1"/>
    <property type="molecule type" value="Genomic_DNA"/>
</dbReference>
<gene>
    <name evidence="1" type="ORF">P6P90_05390</name>
</gene>
<dbReference type="RefSeq" id="WP_124563508.1">
    <property type="nucleotide sequence ID" value="NZ_JARRRY010000001.1"/>
</dbReference>
<proteinExistence type="predicted"/>
<dbReference type="Proteomes" id="UP001218246">
    <property type="component" value="Unassembled WGS sequence"/>
</dbReference>
<keyword evidence="2" id="KW-1185">Reference proteome</keyword>
<sequence length="80" mass="9385">MNETMHTLKNVAAERTWVSFLHNDHPYSLLHWSIAGTQTEQKDIWLLQDEVSFETKEFQNLDEAILWIGQNMHVMGDELA</sequence>
<reference evidence="1 2" key="1">
    <citation type="submission" date="2023-04" db="EMBL/GenBank/DDBJ databases">
        <title>Ectobacillus antri isolated from activated sludge.</title>
        <authorList>
            <person name="Yan P."/>
            <person name="Liu X."/>
        </authorList>
    </citation>
    <scope>NUCLEOTIDE SEQUENCE [LARGE SCALE GENOMIC DNA]</scope>
    <source>
        <strain evidence="1 2">C18H</strain>
    </source>
</reference>
<comment type="caution">
    <text evidence="1">The sequence shown here is derived from an EMBL/GenBank/DDBJ whole genome shotgun (WGS) entry which is preliminary data.</text>
</comment>
<accession>A0ABT6H4S0</accession>
<protein>
    <submittedName>
        <fullName evidence="1">DUF2552 family protein</fullName>
    </submittedName>
</protein>